<evidence type="ECO:0000313" key="2">
    <source>
        <dbReference type="Proteomes" id="UP000592294"/>
    </source>
</evidence>
<dbReference type="Pfam" id="PF24175">
    <property type="entry name" value="SU10_adaptor"/>
    <property type="match status" value="1"/>
</dbReference>
<sequence length="232" mass="25809">MASVLVRDLITRAQTILQDTTSTRWPVEELVGWLNDSYREIILARPDANSETGTFTCSEGTRQELAKSDGGFPNALRLLDIVRNVAPTSSKRAIRHIDRQILDDQRRGWHADTPSVNIEHFMFDSRLPRSFLVYPPAAPTAQLEVVFSSVPLAHPVEDAEDGSTATIHIVDSYANAMLDYILYRAYTKDAEYAANAQRAANHYQAMATALGVKTQTDLAVDPKNPGFTTYPK</sequence>
<accession>A0A850R9Y1</accession>
<reference evidence="1 2" key="1">
    <citation type="submission" date="2020-06" db="EMBL/GenBank/DDBJ databases">
        <title>Whole-genome sequence of Allochromatium humboldtianum DSM 21881, type strain.</title>
        <authorList>
            <person name="Kyndt J.A."/>
            <person name="Meyer T.E."/>
        </authorList>
    </citation>
    <scope>NUCLEOTIDE SEQUENCE [LARGE SCALE GENOMIC DNA]</scope>
    <source>
        <strain evidence="1 2">DSM 21881</strain>
    </source>
</reference>
<proteinExistence type="predicted"/>
<keyword evidence="2" id="KW-1185">Reference proteome</keyword>
<name>A0A850R9Y1_9GAMM</name>
<gene>
    <name evidence="1" type="ORF">HW932_01925</name>
</gene>
<evidence type="ECO:0000313" key="1">
    <source>
        <dbReference type="EMBL" id="NVZ08017.1"/>
    </source>
</evidence>
<dbReference type="AlphaFoldDB" id="A0A850R9Y1"/>
<protein>
    <submittedName>
        <fullName evidence="1">Uncharacterized protein</fullName>
    </submittedName>
</protein>
<organism evidence="1 2">
    <name type="scientific">Allochromatium humboldtianum</name>
    <dbReference type="NCBI Taxonomy" id="504901"/>
    <lineage>
        <taxon>Bacteria</taxon>
        <taxon>Pseudomonadati</taxon>
        <taxon>Pseudomonadota</taxon>
        <taxon>Gammaproteobacteria</taxon>
        <taxon>Chromatiales</taxon>
        <taxon>Chromatiaceae</taxon>
        <taxon>Allochromatium</taxon>
    </lineage>
</organism>
<dbReference type="EMBL" id="JABZEO010000001">
    <property type="protein sequence ID" value="NVZ08017.1"/>
    <property type="molecule type" value="Genomic_DNA"/>
</dbReference>
<dbReference type="Proteomes" id="UP000592294">
    <property type="component" value="Unassembled WGS sequence"/>
</dbReference>
<comment type="caution">
    <text evidence="1">The sequence shown here is derived from an EMBL/GenBank/DDBJ whole genome shotgun (WGS) entry which is preliminary data.</text>
</comment>
<dbReference type="RefSeq" id="WP_176974810.1">
    <property type="nucleotide sequence ID" value="NZ_JABZEO010000001.1"/>
</dbReference>
<dbReference type="InterPro" id="IPR056209">
    <property type="entry name" value="SU10_adaptor"/>
</dbReference>